<protein>
    <submittedName>
        <fullName evidence="1">Uncharacterized protein</fullName>
    </submittedName>
</protein>
<dbReference type="STRING" id="247633.GP2143_16766"/>
<dbReference type="Proteomes" id="UP000004931">
    <property type="component" value="Unassembled WGS sequence"/>
</dbReference>
<evidence type="ECO:0000313" key="1">
    <source>
        <dbReference type="EMBL" id="EAW32927.1"/>
    </source>
</evidence>
<proteinExistence type="predicted"/>
<dbReference type="EMBL" id="AAVT01000001">
    <property type="protein sequence ID" value="EAW32927.1"/>
    <property type="molecule type" value="Genomic_DNA"/>
</dbReference>
<organism evidence="1 2">
    <name type="scientific">marine gamma proteobacterium HTCC2143</name>
    <dbReference type="NCBI Taxonomy" id="247633"/>
    <lineage>
        <taxon>Bacteria</taxon>
        <taxon>Pseudomonadati</taxon>
        <taxon>Pseudomonadota</taxon>
        <taxon>Gammaproteobacteria</taxon>
        <taxon>Cellvibrionales</taxon>
        <taxon>Spongiibacteraceae</taxon>
        <taxon>BD1-7 clade</taxon>
    </lineage>
</organism>
<sequence length="34" mass="3995">MLAGQKALLTIKIDLFRLANWNLNKQVRYIHALK</sequence>
<name>A0Y9X3_9GAMM</name>
<gene>
    <name evidence="1" type="ORF">GP2143_16766</name>
</gene>
<accession>A0Y9X3</accession>
<comment type="caution">
    <text evidence="1">The sequence shown here is derived from an EMBL/GenBank/DDBJ whole genome shotgun (WGS) entry which is preliminary data.</text>
</comment>
<dbReference type="AlphaFoldDB" id="A0Y9X3"/>
<reference evidence="1 2" key="1">
    <citation type="journal article" date="2010" name="J. Bacteriol.">
        <title>Genome sequence of the oligotrophic marine Gammaproteobacterium HTCC2143, isolated from the Oregon Coast.</title>
        <authorList>
            <person name="Oh H.M."/>
            <person name="Kang I."/>
            <person name="Ferriera S."/>
            <person name="Giovannoni S.J."/>
            <person name="Cho J.C."/>
        </authorList>
    </citation>
    <scope>NUCLEOTIDE SEQUENCE [LARGE SCALE GENOMIC DNA]</scope>
    <source>
        <strain evidence="1 2">HTCC2143</strain>
    </source>
</reference>
<evidence type="ECO:0000313" key="2">
    <source>
        <dbReference type="Proteomes" id="UP000004931"/>
    </source>
</evidence>
<keyword evidence="2" id="KW-1185">Reference proteome</keyword>